<dbReference type="eggNOG" id="COG1514">
    <property type="taxonomic scope" value="Bacteria"/>
</dbReference>
<dbReference type="GO" id="GO:0004113">
    <property type="term" value="F:2',3'-cyclic-nucleotide 3'-phosphodiesterase activity"/>
    <property type="evidence" value="ECO:0007669"/>
    <property type="project" value="InterPro"/>
</dbReference>
<protein>
    <recommendedName>
        <fullName evidence="2">RNA 2',3'-cyclic phosphodiesterase</fullName>
        <shortName evidence="2">RNA 2',3'-CPDase</shortName>
        <ecNumber evidence="2">3.1.4.58</ecNumber>
    </recommendedName>
</protein>
<dbReference type="EMBL" id="MPNX01000009">
    <property type="protein sequence ID" value="OOY34976.1"/>
    <property type="molecule type" value="Genomic_DNA"/>
</dbReference>
<dbReference type="PANTHER" id="PTHR35561">
    <property type="entry name" value="RNA 2',3'-CYCLIC PHOSPHODIESTERASE"/>
    <property type="match status" value="1"/>
</dbReference>
<name>A0A0B0H769_SOVGS</name>
<dbReference type="InterPro" id="IPR009097">
    <property type="entry name" value="Cyclic_Pdiesterase"/>
</dbReference>
<dbReference type="GeneID" id="86991772"/>
<comment type="catalytic activity">
    <reaction evidence="2">
        <text>a 3'-end 2',3'-cyclophospho-ribonucleotide-RNA + H2O = a 3'-end 2'-phospho-ribonucleotide-RNA + H(+)</text>
        <dbReference type="Rhea" id="RHEA:11828"/>
        <dbReference type="Rhea" id="RHEA-COMP:10464"/>
        <dbReference type="Rhea" id="RHEA-COMP:17353"/>
        <dbReference type="ChEBI" id="CHEBI:15377"/>
        <dbReference type="ChEBI" id="CHEBI:15378"/>
        <dbReference type="ChEBI" id="CHEBI:83064"/>
        <dbReference type="ChEBI" id="CHEBI:173113"/>
        <dbReference type="EC" id="3.1.4.58"/>
    </reaction>
</comment>
<dbReference type="Pfam" id="PF13563">
    <property type="entry name" value="2_5_RNA_ligase2"/>
    <property type="match status" value="1"/>
</dbReference>
<dbReference type="Proteomes" id="UP000030856">
    <property type="component" value="Unassembled WGS sequence"/>
</dbReference>
<dbReference type="GO" id="GO:0008664">
    <property type="term" value="F:RNA 2',3'-cyclic 3'-phosphodiesterase activity"/>
    <property type="evidence" value="ECO:0007669"/>
    <property type="project" value="UniProtKB-EC"/>
</dbReference>
<evidence type="ECO:0000256" key="1">
    <source>
        <dbReference type="ARBA" id="ARBA00022801"/>
    </source>
</evidence>
<dbReference type="SUPFAM" id="SSF55144">
    <property type="entry name" value="LigT-like"/>
    <property type="match status" value="1"/>
</dbReference>
<keyword evidence="3" id="KW-0436">Ligase</keyword>
<dbReference type="InterPro" id="IPR004175">
    <property type="entry name" value="RNA_CPDase"/>
</dbReference>
<evidence type="ECO:0000313" key="6">
    <source>
        <dbReference type="Proteomes" id="UP000190962"/>
    </source>
</evidence>
<evidence type="ECO:0000313" key="5">
    <source>
        <dbReference type="Proteomes" id="UP000030856"/>
    </source>
</evidence>
<reference evidence="4 6" key="2">
    <citation type="submission" date="2016-11" db="EMBL/GenBank/DDBJ databases">
        <title>Mixed transmission modes and dynamic genome evolution in an obligate animal-bacterial symbiosis.</title>
        <authorList>
            <person name="Russell S.L."/>
            <person name="Corbett-Detig R.B."/>
            <person name="Cavanaugh C.M."/>
        </authorList>
    </citation>
    <scope>NUCLEOTIDE SEQUENCE [LARGE SCALE GENOMIC DNA]</scope>
    <source>
        <strain evidence="4">MA-KB16</strain>
    </source>
</reference>
<gene>
    <name evidence="4" type="ORF">BOV88_07655</name>
    <name evidence="3" type="ORF">JV46_28710</name>
</gene>
<feature type="active site" description="Proton donor" evidence="2">
    <location>
        <position position="43"/>
    </location>
</feature>
<evidence type="ECO:0000256" key="2">
    <source>
        <dbReference type="HAMAP-Rule" id="MF_01940"/>
    </source>
</evidence>
<dbReference type="HAMAP" id="MF_01940">
    <property type="entry name" value="RNA_CPDase"/>
    <property type="match status" value="1"/>
</dbReference>
<dbReference type="EC" id="3.1.4.58" evidence="2"/>
<dbReference type="AlphaFoldDB" id="A0A0B0H769"/>
<evidence type="ECO:0000313" key="4">
    <source>
        <dbReference type="EMBL" id="OOY34976.1"/>
    </source>
</evidence>
<reference evidence="3 5" key="1">
    <citation type="journal article" date="2014" name="BMC Genomics">
        <title>The genome of the intracellular bacterium of the coastal bivalve, Solemya velum: a blueprint for thriving in and out of symbiosis.</title>
        <authorList>
            <person name="Dmytrenko O."/>
            <person name="Russell S.L."/>
            <person name="Loo W.T."/>
            <person name="Fontanez K.M."/>
            <person name="Liao L."/>
            <person name="Roeselers G."/>
            <person name="Sharma R."/>
            <person name="Stewart F.J."/>
            <person name="Newton I.L."/>
            <person name="Woyke T."/>
            <person name="Wu D."/>
            <person name="Lang J.M."/>
            <person name="Eisen J.A."/>
            <person name="Cavanaugh C.M."/>
        </authorList>
    </citation>
    <scope>NUCLEOTIDE SEQUENCE [LARGE SCALE GENOMIC DNA]</scope>
    <source>
        <strain evidence="3 5">WH</strain>
    </source>
</reference>
<keyword evidence="1 2" id="KW-0378">Hydrolase</keyword>
<feature type="short sequence motif" description="HXTX 1" evidence="2">
    <location>
        <begin position="43"/>
        <end position="46"/>
    </location>
</feature>
<keyword evidence="5" id="KW-1185">Reference proteome</keyword>
<proteinExistence type="inferred from homology"/>
<feature type="short sequence motif" description="HXTX 2" evidence="2">
    <location>
        <begin position="125"/>
        <end position="128"/>
    </location>
</feature>
<dbReference type="PANTHER" id="PTHR35561:SF1">
    <property type="entry name" value="RNA 2',3'-CYCLIC PHOSPHODIESTERASE"/>
    <property type="match status" value="1"/>
</dbReference>
<organism evidence="3 5">
    <name type="scientific">Solemya velum gill symbiont</name>
    <dbReference type="NCBI Taxonomy" id="2340"/>
    <lineage>
        <taxon>Bacteria</taxon>
        <taxon>Pseudomonadati</taxon>
        <taxon>Pseudomonadota</taxon>
        <taxon>Gammaproteobacteria</taxon>
        <taxon>sulfur-oxidizing symbionts</taxon>
    </lineage>
</organism>
<comment type="caution">
    <text evidence="3">The sequence shown here is derived from an EMBL/GenBank/DDBJ whole genome shotgun (WGS) entry which is preliminary data.</text>
</comment>
<evidence type="ECO:0000313" key="3">
    <source>
        <dbReference type="EMBL" id="KHF24497.1"/>
    </source>
</evidence>
<dbReference type="Proteomes" id="UP000190962">
    <property type="component" value="Unassembled WGS sequence"/>
</dbReference>
<feature type="active site" description="Proton acceptor" evidence="2">
    <location>
        <position position="125"/>
    </location>
</feature>
<comment type="function">
    <text evidence="2">Hydrolyzes RNA 2',3'-cyclic phosphodiester to an RNA 2'-phosphomonoester.</text>
</comment>
<dbReference type="EMBL" id="JRAA01000003">
    <property type="protein sequence ID" value="KHF24497.1"/>
    <property type="molecule type" value="Genomic_DNA"/>
</dbReference>
<sequence>MPSTKSRLFFAAFPDESVSKQLAALSQDHKQLLSRPHHPLDLHMTLAFLGIQPGDRKSCFEKVGDQIALEGFELLLDRIGYWKGPRILLAEPSATPDGLLQLVDQIWTGAEGCGLAREVRRYRPHVTLQRKARLTSEQKITPIRWQLESFSLAESSGNGEVPRYRRVKTWQLNSNN</sequence>
<accession>A0A0B0H769</accession>
<dbReference type="GO" id="GO:0016874">
    <property type="term" value="F:ligase activity"/>
    <property type="evidence" value="ECO:0007669"/>
    <property type="project" value="UniProtKB-KW"/>
</dbReference>
<dbReference type="RefSeq" id="WP_043118679.1">
    <property type="nucleotide sequence ID" value="NZ_JRAA01000003.1"/>
</dbReference>
<dbReference type="NCBIfam" id="TIGR02258">
    <property type="entry name" value="2_5_ligase"/>
    <property type="match status" value="1"/>
</dbReference>
<dbReference type="Gene3D" id="3.90.1140.10">
    <property type="entry name" value="Cyclic phosphodiesterase"/>
    <property type="match status" value="1"/>
</dbReference>
<comment type="similarity">
    <text evidence="2">Belongs to the 2H phosphoesterase superfamily. ThpR family.</text>
</comment>
<dbReference type="OrthoDB" id="7061261at2"/>
<dbReference type="STRING" id="2340.JV46_28710"/>